<dbReference type="PANTHER" id="PTHR11361:SF148">
    <property type="entry name" value="DNA MISMATCH REPAIR PROTEIN MSH6"/>
    <property type="match status" value="1"/>
</dbReference>
<dbReference type="PROSITE" id="PS00486">
    <property type="entry name" value="DNA_MISMATCH_REPAIR_2"/>
    <property type="match status" value="1"/>
</dbReference>
<feature type="compositionally biased region" description="Basic and acidic residues" evidence="7">
    <location>
        <begin position="33"/>
        <end position="43"/>
    </location>
</feature>
<feature type="domain" description="DNA mismatch repair proteins mutS family" evidence="8">
    <location>
        <begin position="867"/>
        <end position="883"/>
    </location>
</feature>
<keyword evidence="4 6" id="KW-0067">ATP-binding</keyword>
<keyword evidence="6" id="KW-0234">DNA repair</keyword>
<dbReference type="Pfam" id="PF01624">
    <property type="entry name" value="MutS_I"/>
    <property type="match status" value="1"/>
</dbReference>
<dbReference type="InterPro" id="IPR000432">
    <property type="entry name" value="DNA_mismatch_repair_MutS_C"/>
</dbReference>
<evidence type="ECO:0000256" key="2">
    <source>
        <dbReference type="ARBA" id="ARBA00022741"/>
    </source>
</evidence>
<keyword evidence="10" id="KW-1185">Reference proteome</keyword>
<comment type="similarity">
    <text evidence="1 6">Belongs to the DNA mismatch repair MutS family.</text>
</comment>
<evidence type="ECO:0000313" key="10">
    <source>
        <dbReference type="Proteomes" id="UP001497522"/>
    </source>
</evidence>
<dbReference type="Gene3D" id="3.30.420.110">
    <property type="entry name" value="MutS, connector domain"/>
    <property type="match status" value="1"/>
</dbReference>
<dbReference type="PANTHER" id="PTHR11361">
    <property type="entry name" value="DNA MISMATCH REPAIR PROTEIN MUTS FAMILY MEMBER"/>
    <property type="match status" value="1"/>
</dbReference>
<evidence type="ECO:0000256" key="6">
    <source>
        <dbReference type="PIRNR" id="PIRNR037677"/>
    </source>
</evidence>
<evidence type="ECO:0000256" key="3">
    <source>
        <dbReference type="ARBA" id="ARBA00022763"/>
    </source>
</evidence>
<dbReference type="SUPFAM" id="SSF55271">
    <property type="entry name" value="DNA repair protein MutS, domain I"/>
    <property type="match status" value="1"/>
</dbReference>
<organism evidence="9 10">
    <name type="scientific">Sphagnum jensenii</name>
    <dbReference type="NCBI Taxonomy" id="128206"/>
    <lineage>
        <taxon>Eukaryota</taxon>
        <taxon>Viridiplantae</taxon>
        <taxon>Streptophyta</taxon>
        <taxon>Embryophyta</taxon>
        <taxon>Bryophyta</taxon>
        <taxon>Sphagnophytina</taxon>
        <taxon>Sphagnopsida</taxon>
        <taxon>Sphagnales</taxon>
        <taxon>Sphagnaceae</taxon>
        <taxon>Sphagnum</taxon>
    </lineage>
</organism>
<dbReference type="Gene3D" id="3.40.50.300">
    <property type="entry name" value="P-loop containing nucleotide triphosphate hydrolases"/>
    <property type="match status" value="1"/>
</dbReference>
<dbReference type="EMBL" id="OZ023708">
    <property type="protein sequence ID" value="CAK9879512.1"/>
    <property type="molecule type" value="Genomic_DNA"/>
</dbReference>
<dbReference type="SMART" id="SM00534">
    <property type="entry name" value="MUTSac"/>
    <property type="match status" value="1"/>
</dbReference>
<evidence type="ECO:0000256" key="4">
    <source>
        <dbReference type="ARBA" id="ARBA00022840"/>
    </source>
</evidence>
<evidence type="ECO:0000256" key="7">
    <source>
        <dbReference type="SAM" id="MobiDB-lite"/>
    </source>
</evidence>
<reference evidence="9" key="1">
    <citation type="submission" date="2024-03" db="EMBL/GenBank/DDBJ databases">
        <authorList>
            <consortium name="ELIXIR-Norway"/>
            <consortium name="Elixir Norway"/>
        </authorList>
    </citation>
    <scope>NUCLEOTIDE SEQUENCE</scope>
</reference>
<keyword evidence="5 6" id="KW-0238">DNA-binding</keyword>
<dbReference type="SUPFAM" id="SSF53150">
    <property type="entry name" value="DNA repair protein MutS, domain II"/>
    <property type="match status" value="1"/>
</dbReference>
<evidence type="ECO:0000313" key="9">
    <source>
        <dbReference type="EMBL" id="CAK9879512.1"/>
    </source>
</evidence>
<dbReference type="Pfam" id="PF00488">
    <property type="entry name" value="MutS_V"/>
    <property type="match status" value="1"/>
</dbReference>
<dbReference type="InterPro" id="IPR016151">
    <property type="entry name" value="DNA_mismatch_repair_MutS_N"/>
</dbReference>
<dbReference type="Gene3D" id="1.10.1420.10">
    <property type="match status" value="1"/>
</dbReference>
<gene>
    <name evidence="9" type="ORF">CSSPJE1EN2_LOCUS21025</name>
</gene>
<dbReference type="InterPro" id="IPR036678">
    <property type="entry name" value="MutS_con_dom_sf"/>
</dbReference>
<dbReference type="SMART" id="SM00533">
    <property type="entry name" value="MUTSd"/>
    <property type="match status" value="1"/>
</dbReference>
<dbReference type="InterPro" id="IPR007695">
    <property type="entry name" value="DNA_mismatch_repair_MutS-lik_N"/>
</dbReference>
<dbReference type="Pfam" id="PF05192">
    <property type="entry name" value="MutS_III"/>
    <property type="match status" value="1"/>
</dbReference>
<evidence type="ECO:0000256" key="1">
    <source>
        <dbReference type="ARBA" id="ARBA00006271"/>
    </source>
</evidence>
<dbReference type="InterPro" id="IPR017261">
    <property type="entry name" value="DNA_mismatch_repair_MutS/MSH"/>
</dbReference>
<dbReference type="SUPFAM" id="SSF48334">
    <property type="entry name" value="DNA repair protein MutS, domain III"/>
    <property type="match status" value="1"/>
</dbReference>
<comment type="function">
    <text evidence="6">Component of the post-replicative DNA mismatch repair system (MMR).</text>
</comment>
<dbReference type="InterPro" id="IPR036187">
    <property type="entry name" value="DNA_mismatch_repair_MutS_sf"/>
</dbReference>
<proteinExistence type="inferred from homology"/>
<dbReference type="InterPro" id="IPR027417">
    <property type="entry name" value="P-loop_NTPase"/>
</dbReference>
<dbReference type="Gene3D" id="3.40.1170.10">
    <property type="entry name" value="DNA repair protein MutS, domain I"/>
    <property type="match status" value="1"/>
</dbReference>
<protein>
    <recommendedName>
        <fullName evidence="6">DNA mismatch repair protein</fullName>
    </recommendedName>
</protein>
<keyword evidence="2 6" id="KW-0547">Nucleotide-binding</keyword>
<dbReference type="InterPro" id="IPR045076">
    <property type="entry name" value="MutS"/>
</dbReference>
<dbReference type="Proteomes" id="UP001497522">
    <property type="component" value="Chromosome 7"/>
</dbReference>
<accession>A0ABP1BT61</accession>
<evidence type="ECO:0000259" key="8">
    <source>
        <dbReference type="PROSITE" id="PS00486"/>
    </source>
</evidence>
<dbReference type="InterPro" id="IPR007696">
    <property type="entry name" value="DNA_mismatch_repair_MutS_core"/>
</dbReference>
<dbReference type="PIRSF" id="PIRSF037677">
    <property type="entry name" value="DNA_mis_repair_Msh6"/>
    <property type="match status" value="1"/>
</dbReference>
<dbReference type="InterPro" id="IPR007860">
    <property type="entry name" value="DNA_mmatch_repair_MutS_con_dom"/>
</dbReference>
<dbReference type="Pfam" id="PF05188">
    <property type="entry name" value="MutS_II"/>
    <property type="match status" value="1"/>
</dbReference>
<keyword evidence="3 6" id="KW-0227">DNA damage</keyword>
<name>A0ABP1BT61_9BRYO</name>
<sequence>MAQQRSLFSFFNKRTAVTSDDIAAASTKVQNGEGKKGSSDQHQHQPPASTVKRISSIAEFEETSRLQSQWPPPGQPQQLSSLKSRPSVVSEPQVALSRPFVPGFKRVQDEEPCGTAEGKSLKNAGPNKRRRFMDVLGVEDEAASESAVQAKFDWLHPDKIRDGSRRRPDHPLYDKRTLFIPQDAMAKMSASQKQYWTQKKEYMDTIFFFKIGKFYELYELDAEIGHKEMDWKLTYSGVGKCKQVGVPESGIDDAVQKLVHLGYKVGRMEQLETSDQVKKRGGGMVSRDLTQVFSPSTRLDGNMRAEAVHLLALCEEPLHGSKNSSSNQASVAVGFAFVDAAAGRFYVGSIQDDCSHSGLRELLTKVAPQEILYELGALSDDMMKVLRNHHSPGSVIFSYFLSALTHEYMEPQMVNKMVKDRGYFKTVSGGGGSRGCPLQAFESLSNKNLAASALGALISHLVRLKVDRELLPSGVLLPYEVYRGALRLDGDTIVNLELLENRDDGGRTGTLLGYLDSCVTKYGKRLLRRWICHPLQDTSELNDRLDTVQELIGHTEMAYSLQGKLRLLPDLERLVARVRGLAGSPSLGVVPMAAKKVHDRRLMTFCEALQGMHSAIDLLCWLQSCKDGGPPTAHILQVAMALGDRSPALDTLEDIETYIDRIFCLTFQEDEVMDEEDEEESTLLEKEALLLSGLMVSFNKHTKEWQTVVEILAQMDVLSSFAAAARTSLNAVCRPVFIENKEQGHGGSVLAIKGLWHPFGTRDNGGVIVPNDVELGTAGSDSSTLPRTMLLTGPNMGGKSTLLRATCLAVIMAQLGCFVPGASCTLSPVDIIFTRLGASDRIMQGQSTFMVECTEAASVLQNATNNSLVVLDELGRGTSTFDGFAIAYAVLRHVVDTLDSRLLFATHYHALTTEFSSHPSVGLQHMTCAMESSTSNQTPNSVSDQKLVFLYKLEEGVCKQSYGLQVATLAGIPQSVVQSAKQASSKMETKVSSIFDYVLLKEGLLPLHKQWMMRLSGVASYDNEGDAADMILCIWEEMQSALRKDQKIFHSLSSSWMCKIGGDLVNERMLSNLALTRQASSTIIGSKPWSTDVDEAF</sequence>
<dbReference type="SUPFAM" id="SSF52540">
    <property type="entry name" value="P-loop containing nucleoside triphosphate hydrolases"/>
    <property type="match status" value="1"/>
</dbReference>
<evidence type="ECO:0000256" key="5">
    <source>
        <dbReference type="ARBA" id="ARBA00023125"/>
    </source>
</evidence>
<feature type="region of interest" description="Disordered" evidence="7">
    <location>
        <begin position="19"/>
        <end position="94"/>
    </location>
</feature>